<accession>A0AAV6RK03</accession>
<gene>
    <name evidence="1" type="ORF">JOB18_041656</name>
</gene>
<keyword evidence="2" id="KW-1185">Reference proteome</keyword>
<comment type="caution">
    <text evidence="1">The sequence shown here is derived from an EMBL/GenBank/DDBJ whole genome shotgun (WGS) entry which is preliminary data.</text>
</comment>
<dbReference type="Proteomes" id="UP000693946">
    <property type="component" value="Linkage Group LG19"/>
</dbReference>
<reference evidence="1 2" key="1">
    <citation type="journal article" date="2021" name="Sci. Rep.">
        <title>Chromosome anchoring in Senegalese sole (Solea senegalensis) reveals sex-associated markers and genome rearrangements in flatfish.</title>
        <authorList>
            <person name="Guerrero-Cozar I."/>
            <person name="Gomez-Garrido J."/>
            <person name="Berbel C."/>
            <person name="Martinez-Blanch J.F."/>
            <person name="Alioto T."/>
            <person name="Claros M.G."/>
            <person name="Gagnaire P.A."/>
            <person name="Manchado M."/>
        </authorList>
    </citation>
    <scope>NUCLEOTIDE SEQUENCE [LARGE SCALE GENOMIC DNA]</scope>
    <source>
        <strain evidence="1">Sse05_10M</strain>
    </source>
</reference>
<proteinExistence type="predicted"/>
<dbReference type="EMBL" id="JAGKHQ010000011">
    <property type="protein sequence ID" value="KAG7505882.1"/>
    <property type="molecule type" value="Genomic_DNA"/>
</dbReference>
<evidence type="ECO:0000313" key="2">
    <source>
        <dbReference type="Proteomes" id="UP000693946"/>
    </source>
</evidence>
<protein>
    <submittedName>
        <fullName evidence="1">Uncharacterized protein</fullName>
    </submittedName>
</protein>
<sequence>MEVCMDDDGSVEEQESVWIHMFVASDKEREISPVFMLLWQYQDGEFYKLLFHT</sequence>
<organism evidence="1 2">
    <name type="scientific">Solea senegalensis</name>
    <name type="common">Senegalese sole</name>
    <dbReference type="NCBI Taxonomy" id="28829"/>
    <lineage>
        <taxon>Eukaryota</taxon>
        <taxon>Metazoa</taxon>
        <taxon>Chordata</taxon>
        <taxon>Craniata</taxon>
        <taxon>Vertebrata</taxon>
        <taxon>Euteleostomi</taxon>
        <taxon>Actinopterygii</taxon>
        <taxon>Neopterygii</taxon>
        <taxon>Teleostei</taxon>
        <taxon>Neoteleostei</taxon>
        <taxon>Acanthomorphata</taxon>
        <taxon>Carangaria</taxon>
        <taxon>Pleuronectiformes</taxon>
        <taxon>Pleuronectoidei</taxon>
        <taxon>Soleidae</taxon>
        <taxon>Solea</taxon>
    </lineage>
</organism>
<evidence type="ECO:0000313" key="1">
    <source>
        <dbReference type="EMBL" id="KAG7505882.1"/>
    </source>
</evidence>
<name>A0AAV6RK03_SOLSE</name>
<dbReference type="AlphaFoldDB" id="A0AAV6RK03"/>